<dbReference type="Pfam" id="PF00462">
    <property type="entry name" value="Glutaredoxin"/>
    <property type="match status" value="1"/>
</dbReference>
<keyword evidence="4" id="KW-1185">Reference proteome</keyword>
<evidence type="ECO:0000313" key="3">
    <source>
        <dbReference type="EMBL" id="EDP95446.1"/>
    </source>
</evidence>
<dbReference type="InterPro" id="IPR036249">
    <property type="entry name" value="Thioredoxin-like_sf"/>
</dbReference>
<feature type="domain" description="Glutaredoxin" evidence="2">
    <location>
        <begin position="129"/>
        <end position="168"/>
    </location>
</feature>
<reference evidence="3 4" key="1">
    <citation type="journal article" date="2011" name="J. Bacteriol.">
        <title>Genome sequence of the algicidal bacterium Kordia algicida OT-1.</title>
        <authorList>
            <person name="Lee H.S."/>
            <person name="Kang S.G."/>
            <person name="Kwon K.K."/>
            <person name="Lee J.H."/>
            <person name="Kim S.J."/>
        </authorList>
    </citation>
    <scope>NUCLEOTIDE SEQUENCE [LARGE SCALE GENOMIC DNA]</scope>
    <source>
        <strain evidence="3 4">OT-1</strain>
    </source>
</reference>
<dbReference type="Gene3D" id="3.40.30.10">
    <property type="entry name" value="Glutaredoxin"/>
    <property type="match status" value="1"/>
</dbReference>
<dbReference type="eggNOG" id="COG0695">
    <property type="taxonomic scope" value="Bacteria"/>
</dbReference>
<evidence type="ECO:0000256" key="1">
    <source>
        <dbReference type="SAM" id="SignalP"/>
    </source>
</evidence>
<comment type="caution">
    <text evidence="3">The sequence shown here is derived from an EMBL/GenBank/DDBJ whole genome shotgun (WGS) entry which is preliminary data.</text>
</comment>
<protein>
    <recommendedName>
        <fullName evidence="2">Glutaredoxin domain-containing protein</fullName>
    </recommendedName>
</protein>
<dbReference type="AlphaFoldDB" id="A9E2Z3"/>
<dbReference type="InterPro" id="IPR002109">
    <property type="entry name" value="Glutaredoxin"/>
</dbReference>
<accession>A9E2Z3</accession>
<dbReference type="STRING" id="391587.KAOT1_11001"/>
<keyword evidence="1" id="KW-0732">Signal</keyword>
<feature type="signal peptide" evidence="1">
    <location>
        <begin position="1"/>
        <end position="21"/>
    </location>
</feature>
<dbReference type="SUPFAM" id="SSF52833">
    <property type="entry name" value="Thioredoxin-like"/>
    <property type="match status" value="1"/>
</dbReference>
<dbReference type="PROSITE" id="PS51354">
    <property type="entry name" value="GLUTAREDOXIN_2"/>
    <property type="match status" value="1"/>
</dbReference>
<dbReference type="Proteomes" id="UP000002945">
    <property type="component" value="Unassembled WGS sequence"/>
</dbReference>
<feature type="chain" id="PRO_5002737983" description="Glutaredoxin domain-containing protein" evidence="1">
    <location>
        <begin position="22"/>
        <end position="211"/>
    </location>
</feature>
<name>A9E2Z3_9FLAO</name>
<organism evidence="3 4">
    <name type="scientific">Kordia algicida OT-1</name>
    <dbReference type="NCBI Taxonomy" id="391587"/>
    <lineage>
        <taxon>Bacteria</taxon>
        <taxon>Pseudomonadati</taxon>
        <taxon>Bacteroidota</taxon>
        <taxon>Flavobacteriia</taxon>
        <taxon>Flavobacteriales</taxon>
        <taxon>Flavobacteriaceae</taxon>
        <taxon>Kordia</taxon>
    </lineage>
</organism>
<proteinExistence type="predicted"/>
<dbReference type="HOGENOM" id="CLU_112854_0_0_10"/>
<dbReference type="EMBL" id="ABIB01000008">
    <property type="protein sequence ID" value="EDP95446.1"/>
    <property type="molecule type" value="Genomic_DNA"/>
</dbReference>
<gene>
    <name evidence="3" type="ORF">KAOT1_11001</name>
</gene>
<sequence>MGKSILATILLCFCWIFSMFAQTKAVEIIEVKEKKKILFYAMNHSETDKEVFFKIDGKGFRKSSYRPVIKNAPSKQKTLLTTLIPLKNTTPEYTYFYSFDDKLEKVNVDVVNVKNWKVLNQLIDRGETIIFTKDQCPKCEKLIGMLKANRISHKALNISENERYKEFFWNTISKMKRQDVMISSIPIAIVKGELHEGLNLISFIEMLKKDK</sequence>
<evidence type="ECO:0000259" key="2">
    <source>
        <dbReference type="Pfam" id="PF00462"/>
    </source>
</evidence>
<evidence type="ECO:0000313" key="4">
    <source>
        <dbReference type="Proteomes" id="UP000002945"/>
    </source>
</evidence>